<keyword evidence="4 7" id="KW-0233">DNA recombination</keyword>
<keyword evidence="5 7" id="KW-0234">DNA repair</keyword>
<dbReference type="AlphaFoldDB" id="A0A498R5H5"/>
<dbReference type="SUPFAM" id="SSF50249">
    <property type="entry name" value="Nucleic acid-binding proteins"/>
    <property type="match status" value="1"/>
</dbReference>
<sequence length="246" mass="27422">MQYQTEAILLSVRDWGDADRMVTLFSGQFGKLHAVAYGAKRPRNRLAGSLQVFSHVDVMLAAGKTYESIRQCEIINSNRALREDLNFMAYASFLAELAAELWPEREPEPRVFALLAAAFSLIHERHPRLVALAGAWQLLVLAGYYAHSRCCRICGKKVSFPANFIARNGGCTCLECSGGKTMLEIGEPAFSLIERFLELDWSSPGSFTVHKSALLQAEMLLLGYLTEVLDRPLKSINFLKHVALLV</sequence>
<evidence type="ECO:0000256" key="7">
    <source>
        <dbReference type="HAMAP-Rule" id="MF_00201"/>
    </source>
</evidence>
<keyword evidence="3 7" id="KW-0227">DNA damage</keyword>
<dbReference type="Pfam" id="PF11967">
    <property type="entry name" value="RecO_N"/>
    <property type="match status" value="1"/>
</dbReference>
<dbReference type="GO" id="GO:0043590">
    <property type="term" value="C:bacterial nucleoid"/>
    <property type="evidence" value="ECO:0007669"/>
    <property type="project" value="TreeGrafter"/>
</dbReference>
<proteinExistence type="inferred from homology"/>
<dbReference type="PANTHER" id="PTHR33991">
    <property type="entry name" value="DNA REPAIR PROTEIN RECO"/>
    <property type="match status" value="1"/>
</dbReference>
<dbReference type="Proteomes" id="UP000277811">
    <property type="component" value="Unassembled WGS sequence"/>
</dbReference>
<dbReference type="RefSeq" id="WP_122627037.1">
    <property type="nucleotide sequence ID" value="NZ_UPPP01000061.1"/>
</dbReference>
<dbReference type="PANTHER" id="PTHR33991:SF1">
    <property type="entry name" value="DNA REPAIR PROTEIN RECO"/>
    <property type="match status" value="1"/>
</dbReference>
<dbReference type="Gene3D" id="1.20.1440.120">
    <property type="entry name" value="Recombination protein O, C-terminal domain"/>
    <property type="match status" value="1"/>
</dbReference>
<dbReference type="InterPro" id="IPR003717">
    <property type="entry name" value="RecO"/>
</dbReference>
<comment type="similarity">
    <text evidence="1 7">Belongs to the RecO family.</text>
</comment>
<keyword evidence="10" id="KW-1185">Reference proteome</keyword>
<dbReference type="InterPro" id="IPR022572">
    <property type="entry name" value="DNA_rep/recomb_RecO_N"/>
</dbReference>
<dbReference type="OrthoDB" id="9797083at2"/>
<dbReference type="InterPro" id="IPR012340">
    <property type="entry name" value="NA-bd_OB-fold"/>
</dbReference>
<evidence type="ECO:0000256" key="5">
    <source>
        <dbReference type="ARBA" id="ARBA00023204"/>
    </source>
</evidence>
<dbReference type="EMBL" id="UPPP01000061">
    <property type="protein sequence ID" value="VBB06077.1"/>
    <property type="molecule type" value="Genomic_DNA"/>
</dbReference>
<evidence type="ECO:0000259" key="8">
    <source>
        <dbReference type="Pfam" id="PF11967"/>
    </source>
</evidence>
<accession>A0A498R5H5</accession>
<dbReference type="NCBIfam" id="TIGR00613">
    <property type="entry name" value="reco"/>
    <property type="match status" value="1"/>
</dbReference>
<name>A0A498R5H5_9FIRM</name>
<dbReference type="GO" id="GO:0006302">
    <property type="term" value="P:double-strand break repair"/>
    <property type="evidence" value="ECO:0007669"/>
    <property type="project" value="TreeGrafter"/>
</dbReference>
<feature type="domain" description="DNA replication/recombination mediator RecO N-terminal" evidence="8">
    <location>
        <begin position="1"/>
        <end position="77"/>
    </location>
</feature>
<dbReference type="SUPFAM" id="SSF57863">
    <property type="entry name" value="ArfGap/RecO-like zinc finger"/>
    <property type="match status" value="1"/>
</dbReference>
<evidence type="ECO:0000256" key="4">
    <source>
        <dbReference type="ARBA" id="ARBA00023172"/>
    </source>
</evidence>
<dbReference type="Gene3D" id="2.40.50.140">
    <property type="entry name" value="Nucleic acid-binding proteins"/>
    <property type="match status" value="1"/>
</dbReference>
<dbReference type="Pfam" id="PF02565">
    <property type="entry name" value="RecO_C"/>
    <property type="match status" value="1"/>
</dbReference>
<organism evidence="9 10">
    <name type="scientific">Lucifera butyrica</name>
    <dbReference type="NCBI Taxonomy" id="1351585"/>
    <lineage>
        <taxon>Bacteria</taxon>
        <taxon>Bacillati</taxon>
        <taxon>Bacillota</taxon>
        <taxon>Negativicutes</taxon>
        <taxon>Veillonellales</taxon>
        <taxon>Veillonellaceae</taxon>
        <taxon>Lucifera</taxon>
    </lineage>
</organism>
<gene>
    <name evidence="7" type="primary">recO</name>
    <name evidence="9" type="ORF">LUCI_1292</name>
</gene>
<dbReference type="GO" id="GO:0006310">
    <property type="term" value="P:DNA recombination"/>
    <property type="evidence" value="ECO:0007669"/>
    <property type="project" value="UniProtKB-UniRule"/>
</dbReference>
<dbReference type="InterPro" id="IPR037278">
    <property type="entry name" value="ARFGAP/RecO"/>
</dbReference>
<comment type="function">
    <text evidence="7">Involved in DNA repair and RecF pathway recombination.</text>
</comment>
<dbReference type="HAMAP" id="MF_00201">
    <property type="entry name" value="RecO"/>
    <property type="match status" value="1"/>
</dbReference>
<evidence type="ECO:0000313" key="9">
    <source>
        <dbReference type="EMBL" id="VBB06077.1"/>
    </source>
</evidence>
<evidence type="ECO:0000256" key="6">
    <source>
        <dbReference type="ARBA" id="ARBA00033409"/>
    </source>
</evidence>
<evidence type="ECO:0000256" key="2">
    <source>
        <dbReference type="ARBA" id="ARBA00021310"/>
    </source>
</evidence>
<protein>
    <recommendedName>
        <fullName evidence="2 7">DNA repair protein RecO</fullName>
    </recommendedName>
    <alternativeName>
        <fullName evidence="6 7">Recombination protein O</fullName>
    </alternativeName>
</protein>
<evidence type="ECO:0000256" key="1">
    <source>
        <dbReference type="ARBA" id="ARBA00007452"/>
    </source>
</evidence>
<evidence type="ECO:0000256" key="3">
    <source>
        <dbReference type="ARBA" id="ARBA00022763"/>
    </source>
</evidence>
<reference evidence="9 10" key="1">
    <citation type="submission" date="2018-06" db="EMBL/GenBank/DDBJ databases">
        <authorList>
            <person name="Strepis N."/>
        </authorList>
    </citation>
    <scope>NUCLEOTIDE SEQUENCE [LARGE SCALE GENOMIC DNA]</scope>
    <source>
        <strain evidence="9">LUCI</strain>
    </source>
</reference>
<dbReference type="InterPro" id="IPR042242">
    <property type="entry name" value="RecO_C"/>
</dbReference>
<evidence type="ECO:0000313" key="10">
    <source>
        <dbReference type="Proteomes" id="UP000277811"/>
    </source>
</evidence>